<evidence type="ECO:0000313" key="2">
    <source>
        <dbReference type="EMBL" id="KAJ1104197.1"/>
    </source>
</evidence>
<dbReference type="AlphaFoldDB" id="A0AAV7MLH3"/>
<sequence>MFESPRGTQRNFFDICTEERAFVTRGSDSPGRAGNGWKKNAKGVRGERRHETVSEVPGEPGQHTEGETRAELESRRTAARNGESGPWRDMAIPGT</sequence>
<proteinExistence type="predicted"/>
<organism evidence="2 3">
    <name type="scientific">Pleurodeles waltl</name>
    <name type="common">Iberian ribbed newt</name>
    <dbReference type="NCBI Taxonomy" id="8319"/>
    <lineage>
        <taxon>Eukaryota</taxon>
        <taxon>Metazoa</taxon>
        <taxon>Chordata</taxon>
        <taxon>Craniata</taxon>
        <taxon>Vertebrata</taxon>
        <taxon>Euteleostomi</taxon>
        <taxon>Amphibia</taxon>
        <taxon>Batrachia</taxon>
        <taxon>Caudata</taxon>
        <taxon>Salamandroidea</taxon>
        <taxon>Salamandridae</taxon>
        <taxon>Pleurodelinae</taxon>
        <taxon>Pleurodeles</taxon>
    </lineage>
</organism>
<feature type="compositionally biased region" description="Basic and acidic residues" evidence="1">
    <location>
        <begin position="62"/>
        <end position="76"/>
    </location>
</feature>
<feature type="compositionally biased region" description="Basic and acidic residues" evidence="1">
    <location>
        <begin position="44"/>
        <end position="53"/>
    </location>
</feature>
<comment type="caution">
    <text evidence="2">The sequence shown here is derived from an EMBL/GenBank/DDBJ whole genome shotgun (WGS) entry which is preliminary data.</text>
</comment>
<accession>A0AAV7MLH3</accession>
<dbReference type="Proteomes" id="UP001066276">
    <property type="component" value="Chromosome 9"/>
</dbReference>
<dbReference type="EMBL" id="JANPWB010000013">
    <property type="protein sequence ID" value="KAJ1104197.1"/>
    <property type="molecule type" value="Genomic_DNA"/>
</dbReference>
<keyword evidence="3" id="KW-1185">Reference proteome</keyword>
<protein>
    <submittedName>
        <fullName evidence="2">Uncharacterized protein</fullName>
    </submittedName>
</protein>
<reference evidence="2" key="1">
    <citation type="journal article" date="2022" name="bioRxiv">
        <title>Sequencing and chromosome-scale assembly of the giantPleurodeles waltlgenome.</title>
        <authorList>
            <person name="Brown T."/>
            <person name="Elewa A."/>
            <person name="Iarovenko S."/>
            <person name="Subramanian E."/>
            <person name="Araus A.J."/>
            <person name="Petzold A."/>
            <person name="Susuki M."/>
            <person name="Suzuki K.-i.T."/>
            <person name="Hayashi T."/>
            <person name="Toyoda A."/>
            <person name="Oliveira C."/>
            <person name="Osipova E."/>
            <person name="Leigh N.D."/>
            <person name="Simon A."/>
            <person name="Yun M.H."/>
        </authorList>
    </citation>
    <scope>NUCLEOTIDE SEQUENCE</scope>
    <source>
        <strain evidence="2">20211129_DDA</strain>
        <tissue evidence="2">Liver</tissue>
    </source>
</reference>
<gene>
    <name evidence="2" type="ORF">NDU88_001609</name>
</gene>
<evidence type="ECO:0000256" key="1">
    <source>
        <dbReference type="SAM" id="MobiDB-lite"/>
    </source>
</evidence>
<evidence type="ECO:0000313" key="3">
    <source>
        <dbReference type="Proteomes" id="UP001066276"/>
    </source>
</evidence>
<name>A0AAV7MLH3_PLEWA</name>
<feature type="region of interest" description="Disordered" evidence="1">
    <location>
        <begin position="24"/>
        <end position="95"/>
    </location>
</feature>